<feature type="compositionally biased region" description="Low complexity" evidence="1">
    <location>
        <begin position="1"/>
        <end position="10"/>
    </location>
</feature>
<dbReference type="GeneID" id="113468595"/>
<organism evidence="2 3">
    <name type="scientific">Diaphorina citri</name>
    <name type="common">Asian citrus psyllid</name>
    <dbReference type="NCBI Taxonomy" id="121845"/>
    <lineage>
        <taxon>Eukaryota</taxon>
        <taxon>Metazoa</taxon>
        <taxon>Ecdysozoa</taxon>
        <taxon>Arthropoda</taxon>
        <taxon>Hexapoda</taxon>
        <taxon>Insecta</taxon>
        <taxon>Pterygota</taxon>
        <taxon>Neoptera</taxon>
        <taxon>Paraneoptera</taxon>
        <taxon>Hemiptera</taxon>
        <taxon>Sternorrhyncha</taxon>
        <taxon>Psylloidea</taxon>
        <taxon>Psyllidae</taxon>
        <taxon>Diaphorininae</taxon>
        <taxon>Diaphorina</taxon>
    </lineage>
</organism>
<dbReference type="RefSeq" id="XP_026681438.1">
    <property type="nucleotide sequence ID" value="XM_026825637.1"/>
</dbReference>
<dbReference type="PaxDb" id="121845-A0A3Q0J3A4"/>
<proteinExistence type="predicted"/>
<feature type="region of interest" description="Disordered" evidence="1">
    <location>
        <begin position="1"/>
        <end position="103"/>
    </location>
</feature>
<accession>A0A3Q0J3A4</accession>
<dbReference type="Proteomes" id="UP000079169">
    <property type="component" value="Unplaced"/>
</dbReference>
<feature type="compositionally biased region" description="Polar residues" evidence="1">
    <location>
        <begin position="458"/>
        <end position="474"/>
    </location>
</feature>
<name>A0A3Q0J3A4_DIACI</name>
<feature type="compositionally biased region" description="Basic residues" evidence="1">
    <location>
        <begin position="88"/>
        <end position="99"/>
    </location>
</feature>
<dbReference type="AlphaFoldDB" id="A0A3Q0J3A4"/>
<dbReference type="KEGG" id="dci:113468595"/>
<evidence type="ECO:0000313" key="2">
    <source>
        <dbReference type="Proteomes" id="UP000079169"/>
    </source>
</evidence>
<gene>
    <name evidence="3" type="primary">LOC113468595</name>
</gene>
<sequence length="588" mass="64415">MSSQDTSSSPLPSPVSANPPSPFSQHSPSPSPIRPLPPCLPRVRPDLGREPFRPMGGTYSYPSYRHYNDPWGSDYPGESTPSALAASPKKKPPRKRKLEKKTALPTRKSYLKRFLADPNAAVIPSTWSPPQDNRAYEVPSETYELPSGNFVSSDPQHNVSQDGYIVPTGGSYDVHSTTYATNISYEVNNVYIDVAATSDYPQNTNVEIPSQFTNLESATCYGKEILSQYKSAPSSHVLDTSSTEPCFVTDNQIYVIDQSTQPASYVTDESTWDTSQVLTDSRVVDTPQWQASQLTTQLTNKNAEESNHVTQVQESNSTQEMCVFSFLTPDCDEILVSYPKLYVQTDSTQSQQSCDTQDPLSYATHDSAAHAQWISPDDSAQGLLYAQELIPTADSMQTYYVESEARATLEGEKMASYLVDYERYFPAQHGNADQSTHLDEYAHNNLGNADQPAGGDQGYSSQEVQESPPLSGQMYQPCETPVQIVDPNIALSYSLVSTDKPNCFTIQVNPASNPGPLATPEPPTLSNAPDMPALCITTPGGEYAEQELNSTPGNPGIRLMNQELKSTTAPDVDSREQELELSTMLAGD</sequence>
<keyword evidence="2" id="KW-1185">Reference proteome</keyword>
<protein>
    <submittedName>
        <fullName evidence="3">Uncharacterized protein LOC113468595</fullName>
    </submittedName>
</protein>
<evidence type="ECO:0000313" key="3">
    <source>
        <dbReference type="RefSeq" id="XP_026681438.1"/>
    </source>
</evidence>
<feature type="region of interest" description="Disordered" evidence="1">
    <location>
        <begin position="443"/>
        <end position="476"/>
    </location>
</feature>
<feature type="compositionally biased region" description="Pro residues" evidence="1">
    <location>
        <begin position="11"/>
        <end position="22"/>
    </location>
</feature>
<feature type="region of interest" description="Disordered" evidence="1">
    <location>
        <begin position="566"/>
        <end position="588"/>
    </location>
</feature>
<evidence type="ECO:0000256" key="1">
    <source>
        <dbReference type="SAM" id="MobiDB-lite"/>
    </source>
</evidence>
<feature type="compositionally biased region" description="Basic and acidic residues" evidence="1">
    <location>
        <begin position="43"/>
        <end position="52"/>
    </location>
</feature>
<feature type="compositionally biased region" description="Pro residues" evidence="1">
    <location>
        <begin position="29"/>
        <end position="40"/>
    </location>
</feature>
<reference evidence="3" key="1">
    <citation type="submission" date="2025-08" db="UniProtKB">
        <authorList>
            <consortium name="RefSeq"/>
        </authorList>
    </citation>
    <scope>IDENTIFICATION</scope>
</reference>